<evidence type="ECO:0000259" key="10">
    <source>
        <dbReference type="Pfam" id="PF00432"/>
    </source>
</evidence>
<evidence type="ECO:0000256" key="9">
    <source>
        <dbReference type="RuleBase" id="RU365076"/>
    </source>
</evidence>
<dbReference type="PANTHER" id="PTHR11774">
    <property type="entry name" value="GERANYLGERANYL TRANSFERASE TYPE BETA SUBUNIT"/>
    <property type="match status" value="1"/>
</dbReference>
<dbReference type="InterPro" id="IPR045089">
    <property type="entry name" value="PGGT1B-like"/>
</dbReference>
<keyword evidence="6" id="KW-0677">Repeat</keyword>
<feature type="domain" description="Prenyltransferase alpha-alpha toroid" evidence="10">
    <location>
        <begin position="15"/>
        <end position="325"/>
    </location>
</feature>
<evidence type="ECO:0000256" key="6">
    <source>
        <dbReference type="ARBA" id="ARBA00022737"/>
    </source>
</evidence>
<organism evidence="11 12">
    <name type="scientific">Fistulifera solaris</name>
    <name type="common">Oleaginous diatom</name>
    <dbReference type="NCBI Taxonomy" id="1519565"/>
    <lineage>
        <taxon>Eukaryota</taxon>
        <taxon>Sar</taxon>
        <taxon>Stramenopiles</taxon>
        <taxon>Ochrophyta</taxon>
        <taxon>Bacillariophyta</taxon>
        <taxon>Bacillariophyceae</taxon>
        <taxon>Bacillariophycidae</taxon>
        <taxon>Naviculales</taxon>
        <taxon>Naviculaceae</taxon>
        <taxon>Fistulifera</taxon>
    </lineage>
</organism>
<dbReference type="FunCoup" id="A0A1Z5J9D2">
    <property type="interactions" value="145"/>
</dbReference>
<evidence type="ECO:0000313" key="12">
    <source>
        <dbReference type="Proteomes" id="UP000198406"/>
    </source>
</evidence>
<dbReference type="AlphaFoldDB" id="A0A1Z5J9D2"/>
<evidence type="ECO:0000256" key="5">
    <source>
        <dbReference type="ARBA" id="ARBA00022723"/>
    </source>
</evidence>
<keyword evidence="3 9" id="KW-0637">Prenyltransferase</keyword>
<dbReference type="Pfam" id="PF00432">
    <property type="entry name" value="Prenyltrans"/>
    <property type="match status" value="1"/>
</dbReference>
<keyword evidence="5 9" id="KW-0479">Metal-binding</keyword>
<evidence type="ECO:0000313" key="11">
    <source>
        <dbReference type="EMBL" id="GAX10613.1"/>
    </source>
</evidence>
<evidence type="ECO:0000256" key="7">
    <source>
        <dbReference type="ARBA" id="ARBA00022833"/>
    </source>
</evidence>
<comment type="caution">
    <text evidence="11">The sequence shown here is derived from an EMBL/GenBank/DDBJ whole genome shotgun (WGS) entry which is preliminary data.</text>
</comment>
<dbReference type="InterPro" id="IPR026873">
    <property type="entry name" value="Ptb1"/>
</dbReference>
<dbReference type="InterPro" id="IPR008930">
    <property type="entry name" value="Terpenoid_cyclase/PrenylTrfase"/>
</dbReference>
<dbReference type="EMBL" id="BDSP01000022">
    <property type="protein sequence ID" value="GAX10613.1"/>
    <property type="molecule type" value="Genomic_DNA"/>
</dbReference>
<evidence type="ECO:0000256" key="2">
    <source>
        <dbReference type="ARBA" id="ARBA00011355"/>
    </source>
</evidence>
<sequence length="363" mass="39969">MDEIKLLEQAPLFCADKHVSYIVRLTQQLSSPDSFEGALTEHLKMSGVYWALTALSLLTAKKTVDELMNTAEIVDWVITCWDETSGGFAGNTGQDGHILYTLSALQILALTDNLNDPRIQFDRVVRFIASLQQTDGSFVGDAFGEIDTRFTYCAFQSLALLQALHEIDIHAAVNYLKRTLNFDGGCGANIGGESHAGQVFCGVAALSIACRLDVIDGDQLGWWLSERQVDSGGLNGRPEKQADVCYSWWILSALSIIGRVSWISGDRLAGYILKCQDGDDGGIADRPDDMPDVFHTFFGVAGLSLLGTLHRGENINRFSRTIDPVYALPSDIVRNLKLPGQVMIHDELDSRLAIYCTLEEKTR</sequence>
<comment type="function">
    <text evidence="9">Catalyzes the transfer of a geranylgeranyl moiety from geranylgeranyl diphosphate to both cysteines of proteins with the C-terminal sequence -XXCC, -XCXC and -CCXX.</text>
</comment>
<dbReference type="PANTHER" id="PTHR11774:SF11">
    <property type="entry name" value="GERANYLGERANYL TRANSFERASE TYPE-2 SUBUNIT BETA"/>
    <property type="match status" value="1"/>
</dbReference>
<dbReference type="GO" id="GO:0005968">
    <property type="term" value="C:Rab-protein geranylgeranyltransferase complex"/>
    <property type="evidence" value="ECO:0007669"/>
    <property type="project" value="UniProtKB-UniRule"/>
</dbReference>
<protein>
    <recommendedName>
        <fullName evidence="9">Geranylgeranyl transferase type-2 subunit beta</fullName>
        <ecNumber evidence="9">2.5.1.60</ecNumber>
    </recommendedName>
</protein>
<evidence type="ECO:0000256" key="1">
    <source>
        <dbReference type="ARBA" id="ARBA00010497"/>
    </source>
</evidence>
<keyword evidence="4 9" id="KW-0808">Transferase</keyword>
<gene>
    <name evidence="11" type="ORF">FisN_14Lh119</name>
</gene>
<comment type="subunit">
    <text evidence="2">Heterodimer of an alpha and a beta subunit.</text>
</comment>
<comment type="cofactor">
    <cofactor evidence="9">
        <name>Zn(2+)</name>
        <dbReference type="ChEBI" id="CHEBI:29105"/>
    </cofactor>
    <text evidence="9">Binds 1 zinc ion per subunit.</text>
</comment>
<dbReference type="FunFam" id="1.50.10.20:FF:000012">
    <property type="entry name" value="Geranylgeranyl transferase type-2 subunit beta"/>
    <property type="match status" value="1"/>
</dbReference>
<dbReference type="CDD" id="cd02894">
    <property type="entry name" value="GGTase-II"/>
    <property type="match status" value="1"/>
</dbReference>
<name>A0A1Z5J9D2_FISSO</name>
<reference evidence="11 12" key="1">
    <citation type="journal article" date="2015" name="Plant Cell">
        <title>Oil accumulation by the oleaginous diatom Fistulifera solaris as revealed by the genome and transcriptome.</title>
        <authorList>
            <person name="Tanaka T."/>
            <person name="Maeda Y."/>
            <person name="Veluchamy A."/>
            <person name="Tanaka M."/>
            <person name="Abida H."/>
            <person name="Marechal E."/>
            <person name="Bowler C."/>
            <person name="Muto M."/>
            <person name="Sunaga Y."/>
            <person name="Tanaka M."/>
            <person name="Yoshino T."/>
            <person name="Taniguchi T."/>
            <person name="Fukuda Y."/>
            <person name="Nemoto M."/>
            <person name="Matsumoto M."/>
            <person name="Wong P.S."/>
            <person name="Aburatani S."/>
            <person name="Fujibuchi W."/>
        </authorList>
    </citation>
    <scope>NUCLEOTIDE SEQUENCE [LARGE SCALE GENOMIC DNA]</scope>
    <source>
        <strain evidence="11 12">JPCC DA0580</strain>
    </source>
</reference>
<evidence type="ECO:0000256" key="3">
    <source>
        <dbReference type="ARBA" id="ARBA00022602"/>
    </source>
</evidence>
<dbReference type="Gene3D" id="1.50.10.20">
    <property type="match status" value="1"/>
</dbReference>
<proteinExistence type="inferred from homology"/>
<comment type="similarity">
    <text evidence="1 9">Belongs to the protein prenyltransferase subunit beta family.</text>
</comment>
<keyword evidence="7 9" id="KW-0862">Zinc</keyword>
<dbReference type="InParanoid" id="A0A1Z5J9D2"/>
<dbReference type="OrthoDB" id="5428259at2759"/>
<accession>A0A1Z5J9D2</accession>
<dbReference type="EC" id="2.5.1.60" evidence="9"/>
<comment type="catalytic activity">
    <reaction evidence="8 9">
        <text>geranylgeranyl diphosphate + L-cysteinyl-[protein] = S-geranylgeranyl-L-cysteinyl-[protein] + diphosphate</text>
        <dbReference type="Rhea" id="RHEA:21240"/>
        <dbReference type="Rhea" id="RHEA-COMP:10131"/>
        <dbReference type="Rhea" id="RHEA-COMP:11537"/>
        <dbReference type="ChEBI" id="CHEBI:29950"/>
        <dbReference type="ChEBI" id="CHEBI:33019"/>
        <dbReference type="ChEBI" id="CHEBI:57533"/>
        <dbReference type="ChEBI" id="CHEBI:86021"/>
        <dbReference type="EC" id="2.5.1.60"/>
    </reaction>
</comment>
<dbReference type="GO" id="GO:0072657">
    <property type="term" value="P:protein localization to membrane"/>
    <property type="evidence" value="ECO:0007669"/>
    <property type="project" value="UniProtKB-ARBA"/>
</dbReference>
<dbReference type="InterPro" id="IPR001330">
    <property type="entry name" value="Prenyltrans"/>
</dbReference>
<dbReference type="SUPFAM" id="SSF48239">
    <property type="entry name" value="Terpenoid cyclases/Protein prenyltransferases"/>
    <property type="match status" value="1"/>
</dbReference>
<dbReference type="Proteomes" id="UP000198406">
    <property type="component" value="Unassembled WGS sequence"/>
</dbReference>
<dbReference type="GO" id="GO:0046872">
    <property type="term" value="F:metal ion binding"/>
    <property type="evidence" value="ECO:0007669"/>
    <property type="project" value="UniProtKB-KW"/>
</dbReference>
<dbReference type="GO" id="GO:0004663">
    <property type="term" value="F:Rab geranylgeranyltransferase activity"/>
    <property type="evidence" value="ECO:0007669"/>
    <property type="project" value="UniProtKB-UniRule"/>
</dbReference>
<keyword evidence="12" id="KW-1185">Reference proteome</keyword>
<evidence type="ECO:0000256" key="8">
    <source>
        <dbReference type="ARBA" id="ARBA00047658"/>
    </source>
</evidence>
<evidence type="ECO:0000256" key="4">
    <source>
        <dbReference type="ARBA" id="ARBA00022679"/>
    </source>
</evidence>